<organism evidence="2 3">
    <name type="scientific">Lithospermum erythrorhizon</name>
    <name type="common">Purple gromwell</name>
    <name type="synonym">Lithospermum officinale var. erythrorhizon</name>
    <dbReference type="NCBI Taxonomy" id="34254"/>
    <lineage>
        <taxon>Eukaryota</taxon>
        <taxon>Viridiplantae</taxon>
        <taxon>Streptophyta</taxon>
        <taxon>Embryophyta</taxon>
        <taxon>Tracheophyta</taxon>
        <taxon>Spermatophyta</taxon>
        <taxon>Magnoliopsida</taxon>
        <taxon>eudicotyledons</taxon>
        <taxon>Gunneridae</taxon>
        <taxon>Pentapetalae</taxon>
        <taxon>asterids</taxon>
        <taxon>lamiids</taxon>
        <taxon>Boraginales</taxon>
        <taxon>Boraginaceae</taxon>
        <taxon>Boraginoideae</taxon>
        <taxon>Lithospermeae</taxon>
        <taxon>Lithospermum</taxon>
    </lineage>
</organism>
<evidence type="ECO:0000313" key="2">
    <source>
        <dbReference type="EMBL" id="GAA0149846.1"/>
    </source>
</evidence>
<keyword evidence="3" id="KW-1185">Reference proteome</keyword>
<name>A0AAV3PFT2_LITER</name>
<evidence type="ECO:0000256" key="1">
    <source>
        <dbReference type="SAM" id="MobiDB-lite"/>
    </source>
</evidence>
<evidence type="ECO:0000313" key="3">
    <source>
        <dbReference type="Proteomes" id="UP001454036"/>
    </source>
</evidence>
<dbReference type="AlphaFoldDB" id="A0AAV3PFT2"/>
<dbReference type="Proteomes" id="UP001454036">
    <property type="component" value="Unassembled WGS sequence"/>
</dbReference>
<gene>
    <name evidence="2" type="ORF">LIER_37006</name>
</gene>
<feature type="compositionally biased region" description="Basic and acidic residues" evidence="1">
    <location>
        <begin position="16"/>
        <end position="25"/>
    </location>
</feature>
<feature type="region of interest" description="Disordered" evidence="1">
    <location>
        <begin position="15"/>
        <end position="45"/>
    </location>
</feature>
<comment type="caution">
    <text evidence="2">The sequence shown here is derived from an EMBL/GenBank/DDBJ whole genome shotgun (WGS) entry which is preliminary data.</text>
</comment>
<reference evidence="2 3" key="1">
    <citation type="submission" date="2024-01" db="EMBL/GenBank/DDBJ databases">
        <title>The complete chloroplast genome sequence of Lithospermum erythrorhizon: insights into the phylogenetic relationship among Boraginaceae species and the maternal lineages of purple gromwells.</title>
        <authorList>
            <person name="Okada T."/>
            <person name="Watanabe K."/>
        </authorList>
    </citation>
    <scope>NUCLEOTIDE SEQUENCE [LARGE SCALE GENOMIC DNA]</scope>
</reference>
<dbReference type="EMBL" id="BAABME010017378">
    <property type="protein sequence ID" value="GAA0149846.1"/>
    <property type="molecule type" value="Genomic_DNA"/>
</dbReference>
<protein>
    <submittedName>
        <fullName evidence="2">Uncharacterized protein</fullName>
    </submittedName>
</protein>
<sequence length="116" mass="13417">MMTTYPGRLSCIPRRKIQEGKDAAKKKSKSITGKSSTSRKSKISMEQEFSNLSTVHENFEKSRESTVSAMLEYASSQKEVARTKKLEMWMILKNKEDRDDEDEEAYNMLKNDLFGH</sequence>
<accession>A0AAV3PFT2</accession>
<proteinExistence type="predicted"/>